<dbReference type="Gene3D" id="3.90.1720.10">
    <property type="entry name" value="endopeptidase domain like (from Nostoc punctiforme)"/>
    <property type="match status" value="1"/>
</dbReference>
<evidence type="ECO:0000313" key="3">
    <source>
        <dbReference type="Proteomes" id="UP000013638"/>
    </source>
</evidence>
<evidence type="ECO:0008006" key="4">
    <source>
        <dbReference type="Google" id="ProtNLM"/>
    </source>
</evidence>
<dbReference type="AlphaFoldDB" id="R3KK08"/>
<evidence type="ECO:0000313" key="2">
    <source>
        <dbReference type="EMBL" id="EOK08824.1"/>
    </source>
</evidence>
<protein>
    <recommendedName>
        <fullName evidence="4">NlpC/P60 domain-containing protein</fullName>
    </recommendedName>
</protein>
<dbReference type="InterPro" id="IPR038765">
    <property type="entry name" value="Papain-like_cys_pep_sf"/>
</dbReference>
<accession>R3KK08</accession>
<dbReference type="SUPFAM" id="SSF54001">
    <property type="entry name" value="Cysteine proteinases"/>
    <property type="match status" value="1"/>
</dbReference>
<organism evidence="2 3">
    <name type="scientific">Enterococcus faecalis ATCC 6055</name>
    <dbReference type="NCBI Taxonomy" id="1169311"/>
    <lineage>
        <taxon>Bacteria</taxon>
        <taxon>Bacillati</taxon>
        <taxon>Bacillota</taxon>
        <taxon>Bacilli</taxon>
        <taxon>Lactobacillales</taxon>
        <taxon>Enterococcaceae</taxon>
        <taxon>Enterococcus</taxon>
    </lineage>
</organism>
<feature type="chain" id="PRO_5004361077" description="NlpC/P60 domain-containing protein" evidence="1">
    <location>
        <begin position="28"/>
        <end position="266"/>
    </location>
</feature>
<evidence type="ECO:0000256" key="1">
    <source>
        <dbReference type="SAM" id="SignalP"/>
    </source>
</evidence>
<feature type="signal peptide" evidence="1">
    <location>
        <begin position="1"/>
        <end position="27"/>
    </location>
</feature>
<dbReference type="PATRIC" id="fig|1169311.3.peg.2944"/>
<dbReference type="HOGENOM" id="CLU_089886_0_0_9"/>
<dbReference type="RefSeq" id="WP_010829156.1">
    <property type="nucleotide sequence ID" value="NZ_KB944870.1"/>
</dbReference>
<gene>
    <name evidence="2" type="ORF">WOU_02991</name>
</gene>
<proteinExistence type="predicted"/>
<name>R3KK08_ENTFL</name>
<dbReference type="EMBL" id="ASDZ01000038">
    <property type="protein sequence ID" value="EOK08824.1"/>
    <property type="molecule type" value="Genomic_DNA"/>
</dbReference>
<keyword evidence="1" id="KW-0732">Signal</keyword>
<sequence length="266" mass="29526">MKKFLFFLGSLLILLFVGIGHSPGVFADDLNDLINKQVLTGKELDDFENAEKQNLYRSKYSVTNYAELQSEYDELVSDGFIGSDVTFDMYVQMATTPPPTDPVAPEFRGKTTRGLSDLLPGDFLVTNGTSFGGLTGHAGIYVGNGLVMSIQGGNYHPATMHLMEWMYTYNKAGKWTKVYRPAGQYRPALAAQWAMNNYNGSGYKYGITTNIFGKNPTYCSKIVWQAYYYASAAAQVGGMKQPLIAAPYDLPNYFNNVPVHTQTWKG</sequence>
<comment type="caution">
    <text evidence="2">The sequence shown here is derived from an EMBL/GenBank/DDBJ whole genome shotgun (WGS) entry which is preliminary data.</text>
</comment>
<dbReference type="Proteomes" id="UP000013638">
    <property type="component" value="Unassembled WGS sequence"/>
</dbReference>
<reference evidence="2 3" key="1">
    <citation type="submission" date="2013-02" db="EMBL/GenBank/DDBJ databases">
        <title>The Genome Sequence of Enterococcus faecalis ATCC_6055.</title>
        <authorList>
            <consortium name="The Broad Institute Genome Sequencing Platform"/>
            <consortium name="The Broad Institute Genome Sequencing Center for Infectious Disease"/>
            <person name="Earl A.M."/>
            <person name="Gilmore M.S."/>
            <person name="Lebreton F."/>
            <person name="Walker B."/>
            <person name="Young S.K."/>
            <person name="Zeng Q."/>
            <person name="Gargeya S."/>
            <person name="Fitzgerald M."/>
            <person name="Haas B."/>
            <person name="Abouelleil A."/>
            <person name="Alvarado L."/>
            <person name="Arachchi H.M."/>
            <person name="Berlin A.M."/>
            <person name="Chapman S.B."/>
            <person name="Dewar J."/>
            <person name="Goldberg J."/>
            <person name="Griggs A."/>
            <person name="Gujja S."/>
            <person name="Hansen M."/>
            <person name="Howarth C."/>
            <person name="Imamovic A."/>
            <person name="Larimer J."/>
            <person name="McCowan C."/>
            <person name="Murphy C."/>
            <person name="Neiman D."/>
            <person name="Pearson M."/>
            <person name="Priest M."/>
            <person name="Roberts A."/>
            <person name="Saif S."/>
            <person name="Shea T."/>
            <person name="Sisk P."/>
            <person name="Sykes S."/>
            <person name="Wortman J."/>
            <person name="Nusbaum C."/>
            <person name="Birren B."/>
        </authorList>
    </citation>
    <scope>NUCLEOTIDE SEQUENCE [LARGE SCALE GENOMIC DNA]</scope>
    <source>
        <strain evidence="2 3">ATCC 6055</strain>
    </source>
</reference>